<evidence type="ECO:0000256" key="1">
    <source>
        <dbReference type="ARBA" id="ARBA00023002"/>
    </source>
</evidence>
<feature type="domain" description="Aldehyde dehydrogenase" evidence="2">
    <location>
        <begin position="49"/>
        <end position="512"/>
    </location>
</feature>
<dbReference type="Gene3D" id="3.40.605.10">
    <property type="entry name" value="Aldehyde Dehydrogenase, Chain A, domain 1"/>
    <property type="match status" value="1"/>
</dbReference>
<dbReference type="PANTHER" id="PTHR43111:SF1">
    <property type="entry name" value="ALDEHYDE DEHYDROGENASE B-RELATED"/>
    <property type="match status" value="1"/>
</dbReference>
<dbReference type="Pfam" id="PF01575">
    <property type="entry name" value="MaoC_dehydratas"/>
    <property type="match status" value="1"/>
</dbReference>
<dbReference type="NCBIfam" id="NF008868">
    <property type="entry name" value="PRK11903.1"/>
    <property type="match status" value="1"/>
</dbReference>
<dbReference type="Gene3D" id="3.40.309.10">
    <property type="entry name" value="Aldehyde Dehydrogenase, Chain A, domain 2"/>
    <property type="match status" value="1"/>
</dbReference>
<feature type="domain" description="MaoC-like" evidence="3">
    <location>
        <begin position="565"/>
        <end position="675"/>
    </location>
</feature>
<dbReference type="NCBIfam" id="TIGR02278">
    <property type="entry name" value="PaaN-DH"/>
    <property type="match status" value="1"/>
</dbReference>
<evidence type="ECO:0000259" key="2">
    <source>
        <dbReference type="Pfam" id="PF00171"/>
    </source>
</evidence>
<dbReference type="GO" id="GO:0016787">
    <property type="term" value="F:hydrolase activity"/>
    <property type="evidence" value="ECO:0007669"/>
    <property type="project" value="UniProtKB-KW"/>
</dbReference>
<dbReference type="GO" id="GO:0016620">
    <property type="term" value="F:oxidoreductase activity, acting on the aldehyde or oxo group of donors, NAD or NADP as acceptor"/>
    <property type="evidence" value="ECO:0007669"/>
    <property type="project" value="InterPro"/>
</dbReference>
<organism evidence="4 5">
    <name type="scientific">Paracoccus alkenifer</name>
    <dbReference type="NCBI Taxonomy" id="65735"/>
    <lineage>
        <taxon>Bacteria</taxon>
        <taxon>Pseudomonadati</taxon>
        <taxon>Pseudomonadota</taxon>
        <taxon>Alphaproteobacteria</taxon>
        <taxon>Rhodobacterales</taxon>
        <taxon>Paracoccaceae</taxon>
        <taxon>Paracoccus</taxon>
    </lineage>
</organism>
<gene>
    <name evidence="4" type="ORF">SAMN04488075_2211</name>
</gene>
<dbReference type="InterPro" id="IPR029069">
    <property type="entry name" value="HotDog_dom_sf"/>
</dbReference>
<dbReference type="EMBL" id="FNXG01000003">
    <property type="protein sequence ID" value="SEI00150.1"/>
    <property type="molecule type" value="Genomic_DNA"/>
</dbReference>
<proteinExistence type="predicted"/>
<dbReference type="CDD" id="cd07128">
    <property type="entry name" value="ALDH_MaoC-N"/>
    <property type="match status" value="1"/>
</dbReference>
<dbReference type="Gene3D" id="3.10.129.10">
    <property type="entry name" value="Hotdog Thioesterase"/>
    <property type="match status" value="1"/>
</dbReference>
<evidence type="ECO:0000313" key="4">
    <source>
        <dbReference type="EMBL" id="SEI00150.1"/>
    </source>
</evidence>
<evidence type="ECO:0000259" key="3">
    <source>
        <dbReference type="Pfam" id="PF01575"/>
    </source>
</evidence>
<sequence>MARAPARAVNLNEFEEMPMNAPVRTPRRLESYVCGAWTPGQNEGPALLDAATGAPVAFIDSSGLDFADILEHGRKVAGPKLRDMSFHDRAGMLKALGLALMARKEEFYTESFRTGATRADGWVDIEGGIGTMLTFASKGRRELPNTRVLTEGDIEVLSQDGSFLAQHILTPLHGVAVHINAFNFPVWGMLEKIAPTLLAGVPCVVKPASQTAYLTELVVRRIIETGILPEGALQLICGSVGDLLDHVTGQDAVTFTGSAGVGRKLKSHPAIVTNSTRFTMEADSLNASILGSDAVAGTPEFDLFVKEVAREMTSKAGQKCTAIRRIIAPRAQVQALVEALRDRLGNTALGLPAAEGTRMGPLASLDQRQEVRERIRDLQTVAEIVAGNPDEVRVSSGDGAAGAFLNPVLLYADKPFAADAVHEVEAFGPVSTLLPYDSLAEAVELARMGKGSLVASVFTDDKAVAEQVVLGAAPWHGRVLIGNRLTAKTSTGHGSPLAGLIHGGPGRAGGGEEMGGIRGVKHFMQRTAVQGAPRLLSAVTGRWIEGAEVQHGVHPFRKSLAELTIGDQLITAARKVTLEDVEHFAHFTGDTFYAHMDEAAAKANPFFDDRVAHGYLVASFAAGLFVEPNPGPVLANYGVDNLRFLTPVYFGDSLQVRLTCKEINPRANADHGEVRWDCQVTNQNGAVVAQYDVLTMVAKQWPAAA</sequence>
<keyword evidence="5" id="KW-1185">Reference proteome</keyword>
<keyword evidence="4" id="KW-0378">Hydrolase</keyword>
<dbReference type="AlphaFoldDB" id="A0A1H6MF31"/>
<dbReference type="PANTHER" id="PTHR43111">
    <property type="entry name" value="ALDEHYDE DEHYDROGENASE B-RELATED"/>
    <property type="match status" value="1"/>
</dbReference>
<accession>A0A1H6MF31</accession>
<name>A0A1H6MF31_9RHOB</name>
<dbReference type="STRING" id="65735.SAMN04488075_2211"/>
<dbReference type="InterPro" id="IPR016161">
    <property type="entry name" value="Ald_DH/histidinol_DH"/>
</dbReference>
<dbReference type="SUPFAM" id="SSF53720">
    <property type="entry name" value="ALDH-like"/>
    <property type="match status" value="1"/>
</dbReference>
<dbReference type="Proteomes" id="UP000199125">
    <property type="component" value="Unassembled WGS sequence"/>
</dbReference>
<dbReference type="CDD" id="cd03452">
    <property type="entry name" value="MaoC_C"/>
    <property type="match status" value="1"/>
</dbReference>
<dbReference type="InterPro" id="IPR016163">
    <property type="entry name" value="Ald_DH_C"/>
</dbReference>
<dbReference type="InterPro" id="IPR016162">
    <property type="entry name" value="Ald_DH_N"/>
</dbReference>
<dbReference type="InterPro" id="IPR015590">
    <property type="entry name" value="Aldehyde_DH_dom"/>
</dbReference>
<evidence type="ECO:0000313" key="5">
    <source>
        <dbReference type="Proteomes" id="UP000199125"/>
    </source>
</evidence>
<dbReference type="InterPro" id="IPR002539">
    <property type="entry name" value="MaoC-like_dom"/>
</dbReference>
<dbReference type="InterPro" id="IPR011966">
    <property type="entry name" value="PaaN-DH"/>
</dbReference>
<dbReference type="Pfam" id="PF00171">
    <property type="entry name" value="Aldedh"/>
    <property type="match status" value="1"/>
</dbReference>
<protein>
    <submittedName>
        <fullName evidence="4">Oxepin-CoA hydrolase / 3-oxo-5,6-dehydrosuberyl-CoA semialdehyde dehydrogenase</fullName>
    </submittedName>
</protein>
<reference evidence="5" key="1">
    <citation type="submission" date="2016-10" db="EMBL/GenBank/DDBJ databases">
        <authorList>
            <person name="Varghese N."/>
            <person name="Submissions S."/>
        </authorList>
    </citation>
    <scope>NUCLEOTIDE SEQUENCE [LARGE SCALE GENOMIC DNA]</scope>
    <source>
        <strain evidence="5">DSM 11593</strain>
    </source>
</reference>
<keyword evidence="1" id="KW-0560">Oxidoreductase</keyword>
<dbReference type="SUPFAM" id="SSF54637">
    <property type="entry name" value="Thioesterase/thiol ester dehydrase-isomerase"/>
    <property type="match status" value="1"/>
</dbReference>